<dbReference type="SUPFAM" id="SSF56935">
    <property type="entry name" value="Porins"/>
    <property type="match status" value="1"/>
</dbReference>
<keyword evidence="10" id="KW-0732">Signal</keyword>
<evidence type="ECO:0000256" key="5">
    <source>
        <dbReference type="ARBA" id="ARBA00023077"/>
    </source>
</evidence>
<evidence type="ECO:0000256" key="3">
    <source>
        <dbReference type="ARBA" id="ARBA00022452"/>
    </source>
</evidence>
<proteinExistence type="inferred from homology"/>
<evidence type="ECO:0000256" key="8">
    <source>
        <dbReference type="PROSITE-ProRule" id="PRU01360"/>
    </source>
</evidence>
<name>A0ABV7YZE8_9BACT</name>
<dbReference type="Gene3D" id="2.60.40.1120">
    <property type="entry name" value="Carboxypeptidase-like, regulatory domain"/>
    <property type="match status" value="1"/>
</dbReference>
<dbReference type="NCBIfam" id="TIGR04056">
    <property type="entry name" value="OMP_RagA_SusC"/>
    <property type="match status" value="1"/>
</dbReference>
<dbReference type="InterPro" id="IPR023996">
    <property type="entry name" value="TonB-dep_OMP_SusC/RagA"/>
</dbReference>
<evidence type="ECO:0000259" key="11">
    <source>
        <dbReference type="Pfam" id="PF00593"/>
    </source>
</evidence>
<dbReference type="InterPro" id="IPR023997">
    <property type="entry name" value="TonB-dep_OMP_SusC/RagA_CS"/>
</dbReference>
<evidence type="ECO:0000256" key="9">
    <source>
        <dbReference type="RuleBase" id="RU003357"/>
    </source>
</evidence>
<gene>
    <name evidence="13" type="ORF">ACFOOI_16660</name>
</gene>
<keyword evidence="6 8" id="KW-0472">Membrane</keyword>
<dbReference type="Pfam" id="PF00593">
    <property type="entry name" value="TonB_dep_Rec_b-barrel"/>
    <property type="match status" value="1"/>
</dbReference>
<keyword evidence="3 8" id="KW-1134">Transmembrane beta strand</keyword>
<organism evidence="13 14">
    <name type="scientific">Lacihabitans lacunae</name>
    <dbReference type="NCBI Taxonomy" id="1028214"/>
    <lineage>
        <taxon>Bacteria</taxon>
        <taxon>Pseudomonadati</taxon>
        <taxon>Bacteroidota</taxon>
        <taxon>Cytophagia</taxon>
        <taxon>Cytophagales</taxon>
        <taxon>Leadbetterellaceae</taxon>
        <taxon>Lacihabitans</taxon>
    </lineage>
</organism>
<comment type="caution">
    <text evidence="13">The sequence shown here is derived from an EMBL/GenBank/DDBJ whole genome shotgun (WGS) entry which is preliminary data.</text>
</comment>
<keyword evidence="4 8" id="KW-0812">Transmembrane</keyword>
<feature type="domain" description="TonB-dependent receptor plug" evidence="12">
    <location>
        <begin position="120"/>
        <end position="226"/>
    </location>
</feature>
<dbReference type="InterPro" id="IPR039426">
    <property type="entry name" value="TonB-dep_rcpt-like"/>
</dbReference>
<dbReference type="NCBIfam" id="TIGR04057">
    <property type="entry name" value="SusC_RagA_signa"/>
    <property type="match status" value="1"/>
</dbReference>
<comment type="subcellular location">
    <subcellularLocation>
        <location evidence="1 8">Cell outer membrane</location>
        <topology evidence="1 8">Multi-pass membrane protein</topology>
    </subcellularLocation>
</comment>
<keyword evidence="5 9" id="KW-0798">TonB box</keyword>
<protein>
    <submittedName>
        <fullName evidence="13">SusC/RagA family TonB-linked outer membrane protein</fullName>
    </submittedName>
</protein>
<dbReference type="Gene3D" id="2.40.170.20">
    <property type="entry name" value="TonB-dependent receptor, beta-barrel domain"/>
    <property type="match status" value="1"/>
</dbReference>
<accession>A0ABV7YZE8</accession>
<evidence type="ECO:0000256" key="1">
    <source>
        <dbReference type="ARBA" id="ARBA00004571"/>
    </source>
</evidence>
<dbReference type="InterPro" id="IPR012910">
    <property type="entry name" value="Plug_dom"/>
</dbReference>
<dbReference type="RefSeq" id="WP_379839161.1">
    <property type="nucleotide sequence ID" value="NZ_JBHRYQ010000001.1"/>
</dbReference>
<dbReference type="Proteomes" id="UP001595616">
    <property type="component" value="Unassembled WGS sequence"/>
</dbReference>
<evidence type="ECO:0000256" key="7">
    <source>
        <dbReference type="ARBA" id="ARBA00023237"/>
    </source>
</evidence>
<dbReference type="InterPro" id="IPR000531">
    <property type="entry name" value="Beta-barrel_TonB"/>
</dbReference>
<dbReference type="SUPFAM" id="SSF49464">
    <property type="entry name" value="Carboxypeptidase regulatory domain-like"/>
    <property type="match status" value="1"/>
</dbReference>
<dbReference type="Pfam" id="PF13715">
    <property type="entry name" value="CarbopepD_reg_2"/>
    <property type="match status" value="1"/>
</dbReference>
<evidence type="ECO:0000256" key="2">
    <source>
        <dbReference type="ARBA" id="ARBA00022448"/>
    </source>
</evidence>
<evidence type="ECO:0000313" key="13">
    <source>
        <dbReference type="EMBL" id="MFC3812296.1"/>
    </source>
</evidence>
<evidence type="ECO:0000256" key="10">
    <source>
        <dbReference type="SAM" id="SignalP"/>
    </source>
</evidence>
<dbReference type="EMBL" id="JBHRYQ010000001">
    <property type="protein sequence ID" value="MFC3812296.1"/>
    <property type="molecule type" value="Genomic_DNA"/>
</dbReference>
<feature type="chain" id="PRO_5047420761" evidence="10">
    <location>
        <begin position="27"/>
        <end position="1002"/>
    </location>
</feature>
<dbReference type="InterPro" id="IPR036942">
    <property type="entry name" value="Beta-barrel_TonB_sf"/>
</dbReference>
<keyword evidence="7 8" id="KW-0998">Cell outer membrane</keyword>
<feature type="signal peptide" evidence="10">
    <location>
        <begin position="1"/>
        <end position="26"/>
    </location>
</feature>
<dbReference type="Gene3D" id="2.170.130.10">
    <property type="entry name" value="TonB-dependent receptor, plug domain"/>
    <property type="match status" value="1"/>
</dbReference>
<comment type="similarity">
    <text evidence="8 9">Belongs to the TonB-dependent receptor family.</text>
</comment>
<evidence type="ECO:0000313" key="14">
    <source>
        <dbReference type="Proteomes" id="UP001595616"/>
    </source>
</evidence>
<keyword evidence="2 8" id="KW-0813">Transport</keyword>
<reference evidence="14" key="1">
    <citation type="journal article" date="2019" name="Int. J. Syst. Evol. Microbiol.">
        <title>The Global Catalogue of Microorganisms (GCM) 10K type strain sequencing project: providing services to taxonomists for standard genome sequencing and annotation.</title>
        <authorList>
            <consortium name="The Broad Institute Genomics Platform"/>
            <consortium name="The Broad Institute Genome Sequencing Center for Infectious Disease"/>
            <person name="Wu L."/>
            <person name="Ma J."/>
        </authorList>
    </citation>
    <scope>NUCLEOTIDE SEQUENCE [LARGE SCALE GENOMIC DNA]</scope>
    <source>
        <strain evidence="14">CECT 7956</strain>
    </source>
</reference>
<feature type="domain" description="TonB-dependent receptor-like beta-barrel" evidence="11">
    <location>
        <begin position="367"/>
        <end position="956"/>
    </location>
</feature>
<evidence type="ECO:0000259" key="12">
    <source>
        <dbReference type="Pfam" id="PF07715"/>
    </source>
</evidence>
<dbReference type="PROSITE" id="PS52016">
    <property type="entry name" value="TONB_DEPENDENT_REC_3"/>
    <property type="match status" value="1"/>
</dbReference>
<evidence type="ECO:0000256" key="6">
    <source>
        <dbReference type="ARBA" id="ARBA00023136"/>
    </source>
</evidence>
<dbReference type="Pfam" id="PF07715">
    <property type="entry name" value="Plug"/>
    <property type="match status" value="1"/>
</dbReference>
<dbReference type="InterPro" id="IPR008969">
    <property type="entry name" value="CarboxyPept-like_regulatory"/>
</dbReference>
<evidence type="ECO:0000256" key="4">
    <source>
        <dbReference type="ARBA" id="ARBA00022692"/>
    </source>
</evidence>
<dbReference type="InterPro" id="IPR037066">
    <property type="entry name" value="Plug_dom_sf"/>
</dbReference>
<sequence length="1002" mass="109597">MQKIYPSLKLLFCTLLFALGLNGAFAQSISLEGVVQSSDGEALPGVTVSVENTKNGTLTDQNGKFKLTAPSNGTLVLSYIGFETLKVPINNRNIINITLKTSDQNLSEIVVVGYGQQTRKSLTSSITSIKSEDLNVGAISNAAQLLQGKVAGLNITRSGDPNAKPSIILRGASTLREGEAAQPLFVIDGVIGADIATVAPDNIVGMDVLKDAAATAIYGSRAANGVIIVTTNRPKEGQTTATYKAYIASETVSNSIDMMSADQLRAYLKANNKALGPDDDTGANTNWQDVIAQKGFSQNHNLTFGGGSKSTNYTASVNYFSQDGIIKSSGIERSIGRLSIEQYALKDKLKLGFTLATTQTNSNFVPFQDVVLTNRLRFLPTVAPFDANGNYTENLARSNYYNPLSIIDNATIKSNSKTTLGNITANLKLPFGFSYNVSASLQNNQTNGSEYYNNYYTTNYNNIAFTTDYTVVAGRSGLAVRNTYENKNALFENYLNYSKVIGQHNINAIVGYSWQQTLNGDGFQATNTNFPTDDTQGNYLGLGNYQAVSGFLVGYGPNNFAKLRLISDYARINYGLAGKYFLQASLRRDGSSAFGANNRWGYFPSISAAWGIESEDFMKNQDFFSELKLRLSYGQTGNSLGFNPLISLLRYGNVGTFSFNGSQTSAIGVVQNPNPDLKWEKTIMSNVGIDFGILNGKVKGTLDIYSKKTTDLIWTYDVDPSVYLYRQLTANAGEMSNKGVELSLNFNPIKNKNFNWNSSVNFAHNKNLLVSLTGQGLVVDSLLIGNPNGGGQTGSTVQMLVSGQPVGQFYTFKYAGRDENGVSQFYDNTGKLTLVPQNKRDYYLAGSAQPKLLLGWNNSFTYKQFDLNFFFRGVFGNKIMNSIRADYNRPQEAGSYNVLVETGTEPITDYNAFKYSDRYIESGSYLRMDNATFGYTVKTKGNYIKNLRLYTSANNLFVITKYKGIDPEVNLGGLTPGIDWNRFGGGFYPKTRTVMFGVNVSF</sequence>
<keyword evidence="14" id="KW-1185">Reference proteome</keyword>